<comment type="caution">
    <text evidence="2">The sequence shown here is derived from an EMBL/GenBank/DDBJ whole genome shotgun (WGS) entry which is preliminary data.</text>
</comment>
<organism evidence="2 3">
    <name type="scientific">Quercus suber</name>
    <name type="common">Cork oak</name>
    <dbReference type="NCBI Taxonomy" id="58331"/>
    <lineage>
        <taxon>Eukaryota</taxon>
        <taxon>Viridiplantae</taxon>
        <taxon>Streptophyta</taxon>
        <taxon>Embryophyta</taxon>
        <taxon>Tracheophyta</taxon>
        <taxon>Spermatophyta</taxon>
        <taxon>Magnoliopsida</taxon>
        <taxon>eudicotyledons</taxon>
        <taxon>Gunneridae</taxon>
        <taxon>Pentapetalae</taxon>
        <taxon>rosids</taxon>
        <taxon>fabids</taxon>
        <taxon>Fagales</taxon>
        <taxon>Fagaceae</taxon>
        <taxon>Quercus</taxon>
    </lineage>
</organism>
<keyword evidence="3" id="KW-1185">Reference proteome</keyword>
<dbReference type="Proteomes" id="UP000237347">
    <property type="component" value="Unassembled WGS sequence"/>
</dbReference>
<gene>
    <name evidence="2" type="ORF">CFP56_026983</name>
</gene>
<evidence type="ECO:0000313" key="2">
    <source>
        <dbReference type="EMBL" id="KAK7831926.1"/>
    </source>
</evidence>
<dbReference type="AlphaFoldDB" id="A0AAW0K087"/>
<evidence type="ECO:0000313" key="3">
    <source>
        <dbReference type="Proteomes" id="UP000237347"/>
    </source>
</evidence>
<dbReference type="EMBL" id="PKMF04000434">
    <property type="protein sequence ID" value="KAK7831926.1"/>
    <property type="molecule type" value="Genomic_DNA"/>
</dbReference>
<feature type="compositionally biased region" description="Low complexity" evidence="1">
    <location>
        <begin position="51"/>
        <end position="63"/>
    </location>
</feature>
<accession>A0AAW0K087</accession>
<proteinExistence type="predicted"/>
<protein>
    <submittedName>
        <fullName evidence="2">Uncharacterized protein</fullName>
    </submittedName>
</protein>
<feature type="region of interest" description="Disordered" evidence="1">
    <location>
        <begin position="33"/>
        <end position="71"/>
    </location>
</feature>
<name>A0AAW0K087_QUESU</name>
<reference evidence="2 3" key="1">
    <citation type="journal article" date="2018" name="Sci. Data">
        <title>The draft genome sequence of cork oak.</title>
        <authorList>
            <person name="Ramos A.M."/>
            <person name="Usie A."/>
            <person name="Barbosa P."/>
            <person name="Barros P.M."/>
            <person name="Capote T."/>
            <person name="Chaves I."/>
            <person name="Simoes F."/>
            <person name="Abreu I."/>
            <person name="Carrasquinho I."/>
            <person name="Faro C."/>
            <person name="Guimaraes J.B."/>
            <person name="Mendonca D."/>
            <person name="Nobrega F."/>
            <person name="Rodrigues L."/>
            <person name="Saibo N.J.M."/>
            <person name="Varela M.C."/>
            <person name="Egas C."/>
            <person name="Matos J."/>
            <person name="Miguel C.M."/>
            <person name="Oliveira M.M."/>
            <person name="Ricardo C.P."/>
            <person name="Goncalves S."/>
        </authorList>
    </citation>
    <scope>NUCLEOTIDE SEQUENCE [LARGE SCALE GENOMIC DNA]</scope>
    <source>
        <strain evidence="3">cv. HL8</strain>
    </source>
</reference>
<evidence type="ECO:0000256" key="1">
    <source>
        <dbReference type="SAM" id="MobiDB-lite"/>
    </source>
</evidence>
<sequence>MSNHNIEEERRLYRCAVKYEKMVKQFDELIGILNTTKTRPPKRQRGSKENSSSSTAAPAASSSQQPENNEVFVQTITRFLQELKTDPTDPDSSTNTSD</sequence>
<dbReference type="Gramene" id="rna-CFP56_77167">
    <property type="protein sequence ID" value="cds-POE68495.1"/>
    <property type="gene ID" value="gene-CFP56_77167"/>
</dbReference>